<evidence type="ECO:0000256" key="5">
    <source>
        <dbReference type="ARBA" id="ARBA00022777"/>
    </source>
</evidence>
<reference evidence="10 11" key="1">
    <citation type="submission" date="2016-10" db="EMBL/GenBank/DDBJ databases">
        <authorList>
            <person name="de Groot N.N."/>
        </authorList>
    </citation>
    <scope>NUCLEOTIDE SEQUENCE [LARGE SCALE GENOMIC DNA]</scope>
    <source>
        <strain evidence="10 11">DSM 40306</strain>
    </source>
</reference>
<dbReference type="STRING" id="67331.SAMN04490357_7620"/>
<feature type="domain" description="Protein kinase" evidence="9">
    <location>
        <begin position="12"/>
        <end position="270"/>
    </location>
</feature>
<dbReference type="GO" id="GO:0004674">
    <property type="term" value="F:protein serine/threonine kinase activity"/>
    <property type="evidence" value="ECO:0007669"/>
    <property type="project" value="UniProtKB-KW"/>
</dbReference>
<dbReference type="InterPro" id="IPR000719">
    <property type="entry name" value="Prot_kinase_dom"/>
</dbReference>
<dbReference type="Pfam" id="PF00069">
    <property type="entry name" value="Pkinase"/>
    <property type="match status" value="1"/>
</dbReference>
<organism evidence="10 11">
    <name type="scientific">Streptomyces misionensis</name>
    <dbReference type="NCBI Taxonomy" id="67331"/>
    <lineage>
        <taxon>Bacteria</taxon>
        <taxon>Bacillati</taxon>
        <taxon>Actinomycetota</taxon>
        <taxon>Actinomycetes</taxon>
        <taxon>Kitasatosporales</taxon>
        <taxon>Streptomycetaceae</taxon>
        <taxon>Streptomyces</taxon>
    </lineage>
</organism>
<feature type="transmembrane region" description="Helical" evidence="8">
    <location>
        <begin position="321"/>
        <end position="338"/>
    </location>
</feature>
<feature type="region of interest" description="Disordered" evidence="7">
    <location>
        <begin position="277"/>
        <end position="310"/>
    </location>
</feature>
<evidence type="ECO:0000256" key="1">
    <source>
        <dbReference type="ARBA" id="ARBA00012513"/>
    </source>
</evidence>
<keyword evidence="3" id="KW-0808">Transferase</keyword>
<dbReference type="RefSeq" id="WP_074995901.1">
    <property type="nucleotide sequence ID" value="NZ_FNTD01000004.1"/>
</dbReference>
<dbReference type="InterPro" id="IPR011009">
    <property type="entry name" value="Kinase-like_dom_sf"/>
</dbReference>
<keyword evidence="6" id="KW-0067">ATP-binding</keyword>
<proteinExistence type="predicted"/>
<dbReference type="EC" id="2.7.11.1" evidence="1"/>
<keyword evidence="8" id="KW-0812">Transmembrane</keyword>
<dbReference type="SUPFAM" id="SSF56112">
    <property type="entry name" value="Protein kinase-like (PK-like)"/>
    <property type="match status" value="1"/>
</dbReference>
<dbReference type="PANTHER" id="PTHR43289:SF6">
    <property type="entry name" value="SERINE_THREONINE-PROTEIN KINASE NEKL-3"/>
    <property type="match status" value="1"/>
</dbReference>
<keyword evidence="8" id="KW-1133">Transmembrane helix</keyword>
<protein>
    <recommendedName>
        <fullName evidence="1">non-specific serine/threonine protein kinase</fullName>
        <ecNumber evidence="1">2.7.11.1</ecNumber>
    </recommendedName>
</protein>
<dbReference type="Gene3D" id="1.10.510.10">
    <property type="entry name" value="Transferase(Phosphotransferase) domain 1"/>
    <property type="match status" value="1"/>
</dbReference>
<evidence type="ECO:0000256" key="4">
    <source>
        <dbReference type="ARBA" id="ARBA00022741"/>
    </source>
</evidence>
<evidence type="ECO:0000256" key="3">
    <source>
        <dbReference type="ARBA" id="ARBA00022679"/>
    </source>
</evidence>
<keyword evidence="2 10" id="KW-0723">Serine/threonine-protein kinase</keyword>
<evidence type="ECO:0000256" key="6">
    <source>
        <dbReference type="ARBA" id="ARBA00022840"/>
    </source>
</evidence>
<evidence type="ECO:0000259" key="9">
    <source>
        <dbReference type="PROSITE" id="PS50011"/>
    </source>
</evidence>
<feature type="transmembrane region" description="Helical" evidence="8">
    <location>
        <begin position="350"/>
        <end position="373"/>
    </location>
</feature>
<evidence type="ECO:0000256" key="7">
    <source>
        <dbReference type="SAM" id="MobiDB-lite"/>
    </source>
</evidence>
<keyword evidence="5 10" id="KW-0418">Kinase</keyword>
<dbReference type="PROSITE" id="PS00108">
    <property type="entry name" value="PROTEIN_KINASE_ST"/>
    <property type="match status" value="1"/>
</dbReference>
<dbReference type="Gene3D" id="3.30.200.20">
    <property type="entry name" value="Phosphorylase Kinase, domain 1"/>
    <property type="match status" value="1"/>
</dbReference>
<keyword evidence="8" id="KW-0472">Membrane</keyword>
<dbReference type="PROSITE" id="PS50011">
    <property type="entry name" value="PROTEIN_KINASE_DOM"/>
    <property type="match status" value="1"/>
</dbReference>
<keyword evidence="4" id="KW-0547">Nucleotide-binding</keyword>
<dbReference type="PANTHER" id="PTHR43289">
    <property type="entry name" value="MITOGEN-ACTIVATED PROTEIN KINASE KINASE KINASE 20-RELATED"/>
    <property type="match status" value="1"/>
</dbReference>
<accession>A0A1H5HT24</accession>
<evidence type="ECO:0000313" key="10">
    <source>
        <dbReference type="EMBL" id="SEE30934.1"/>
    </source>
</evidence>
<dbReference type="CDD" id="cd14014">
    <property type="entry name" value="STKc_PknB_like"/>
    <property type="match status" value="1"/>
</dbReference>
<dbReference type="Proteomes" id="UP000182375">
    <property type="component" value="Unassembled WGS sequence"/>
</dbReference>
<dbReference type="SMART" id="SM00220">
    <property type="entry name" value="S_TKc"/>
    <property type="match status" value="1"/>
</dbReference>
<evidence type="ECO:0000256" key="2">
    <source>
        <dbReference type="ARBA" id="ARBA00022527"/>
    </source>
</evidence>
<dbReference type="AlphaFoldDB" id="A0A1H5HT24"/>
<dbReference type="EMBL" id="FNTD01000004">
    <property type="protein sequence ID" value="SEE30934.1"/>
    <property type="molecule type" value="Genomic_DNA"/>
</dbReference>
<evidence type="ECO:0000313" key="11">
    <source>
        <dbReference type="Proteomes" id="UP000182375"/>
    </source>
</evidence>
<dbReference type="GeneID" id="95516580"/>
<dbReference type="GO" id="GO:0005524">
    <property type="term" value="F:ATP binding"/>
    <property type="evidence" value="ECO:0007669"/>
    <property type="project" value="UniProtKB-KW"/>
</dbReference>
<dbReference type="InterPro" id="IPR008271">
    <property type="entry name" value="Ser/Thr_kinase_AS"/>
</dbReference>
<evidence type="ECO:0000256" key="8">
    <source>
        <dbReference type="SAM" id="Phobius"/>
    </source>
</evidence>
<gene>
    <name evidence="10" type="ORF">SAMN04490357_7620</name>
</gene>
<sequence length="380" mass="41041">MTTPGRRIADRYRLEHKLAEGGFGRIWQAHDERLRIDVVVKEMRLAPAFDPSEHAKRLIYAEREARNAAKLRSHPHIVPVYDVIVEDDRPWIVMELVRGGSLADQMTKGPLAPKMVADVAEAMLKALDTAHNAGVVHRDVKPANIMMAEDGRILLTDFGIAAHQDDTRLTTVGSVIGTAEYLAPERISGAEAGPASDLFALGVTLYQAVEGVSPFKGASPTATVVAVATQPPPPMKKADGLEPLIFGLLDKASDKRLDAVAALEKLSSWRIATKEMPKPTAAPGNLPNRVSSGVARADPRPHPTKPQRPIQRSDMAAVRTLRIWAVALACVTIALMIGGPVAGSNGHNDLGVALLVLAAVNVFAVFPLIAYAIHRRERSW</sequence>
<name>A0A1H5HT24_9ACTN</name>